<organism evidence="4 5">
    <name type="scientific">Litomosoides sigmodontis</name>
    <name type="common">Filarial nematode worm</name>
    <dbReference type="NCBI Taxonomy" id="42156"/>
    <lineage>
        <taxon>Eukaryota</taxon>
        <taxon>Metazoa</taxon>
        <taxon>Ecdysozoa</taxon>
        <taxon>Nematoda</taxon>
        <taxon>Chromadorea</taxon>
        <taxon>Rhabditida</taxon>
        <taxon>Spirurina</taxon>
        <taxon>Spiruromorpha</taxon>
        <taxon>Filarioidea</taxon>
        <taxon>Onchocercidae</taxon>
        <taxon>Litomosoides</taxon>
    </lineage>
</organism>
<reference evidence="4 5" key="1">
    <citation type="submission" date="2018-08" db="EMBL/GenBank/DDBJ databases">
        <authorList>
            <person name="Laetsch R D."/>
            <person name="Stevens L."/>
            <person name="Kumar S."/>
            <person name="Blaxter L. M."/>
        </authorList>
    </citation>
    <scope>NUCLEOTIDE SEQUENCE [LARGE SCALE GENOMIC DNA]</scope>
</reference>
<accession>A0A3P6SIB2</accession>
<dbReference type="InterPro" id="IPR008984">
    <property type="entry name" value="SMAD_FHA_dom_sf"/>
</dbReference>
<protein>
    <recommendedName>
        <fullName evidence="3">FHA domain-containing protein</fullName>
    </recommendedName>
</protein>
<dbReference type="InterPro" id="IPR000253">
    <property type="entry name" value="FHA_dom"/>
</dbReference>
<dbReference type="AlphaFoldDB" id="A0A3P6SIB2"/>
<dbReference type="Gene3D" id="2.60.200.20">
    <property type="match status" value="1"/>
</dbReference>
<name>A0A3P6SIB2_LITSI</name>
<evidence type="ECO:0000256" key="1">
    <source>
        <dbReference type="SAM" id="MobiDB-lite"/>
    </source>
</evidence>
<dbReference type="CDD" id="cd00060">
    <property type="entry name" value="FHA"/>
    <property type="match status" value="1"/>
</dbReference>
<feature type="compositionally biased region" description="Polar residues" evidence="1">
    <location>
        <begin position="472"/>
        <end position="481"/>
    </location>
</feature>
<evidence type="ECO:0000313" key="4">
    <source>
        <dbReference type="EMBL" id="VDK67055.1"/>
    </source>
</evidence>
<feature type="compositionally biased region" description="Basic and acidic residues" evidence="1">
    <location>
        <begin position="490"/>
        <end position="506"/>
    </location>
</feature>
<feature type="region of interest" description="Disordered" evidence="1">
    <location>
        <begin position="470"/>
        <end position="511"/>
    </location>
</feature>
<gene>
    <name evidence="4" type="ORF">NLS_LOCUS19</name>
</gene>
<feature type="region of interest" description="Disordered" evidence="1">
    <location>
        <begin position="196"/>
        <end position="215"/>
    </location>
</feature>
<evidence type="ECO:0000256" key="2">
    <source>
        <dbReference type="SAM" id="Phobius"/>
    </source>
</evidence>
<dbReference type="EMBL" id="UYRX01000001">
    <property type="protein sequence ID" value="VDK67055.1"/>
    <property type="molecule type" value="Genomic_DNA"/>
</dbReference>
<sequence length="607" mass="67593">MEMAVCHIVSNYSSFLQIYFIWQVLSMVITIAFHHSPVTKRPIKSGENFADKILYSFAQVGDSVCIGRDKRHCEIALGVNAQGVSRIHLKLELLSNGCLLARDTSTYGTGYDGGPFVVEKEKELKPFAILQIGSFFFVIKETVAQKSEEEAIANPFIRIARFNERKRLASNKAAVVVEEEYVTEKRRMIDGVVEKLTPGMSGSEGEAPRNREKYGGLNLDTISSSSADEAWIQEQDRKLVAKLGKKVKEKMKGLKLDYYRKIADFLPSDDEDNQDSEQNKSKIFMSTTADSSRNVGSVAGLSLKYNSSNRNTCNVYFPTADISHLSKRTQQNNSLAKADEVFEEPTSMKILCENAGNILVGPKGNGILDDINPEKLFVSPFVSTRVSHSPVKIEKSITEMSNTEKNNSAISHTGQLDLLQSQTVTKKFCDLSAKKVLKKKDQKDLKVINKQNTIATGLTSWLGLSTIKKRSNQSGNQTSADETVVASKRLKTEVLEDENKREESEKNTNPVENKAECQINIGEDYQTVGMNIDVLRMKLSKAVQYENLERAVLTKDRLQPSLADYLQESNYKRFRKAAQGSHGGCTLLHSAIQIVGVADLIDSKEIA</sequence>
<keyword evidence="2" id="KW-0472">Membrane</keyword>
<keyword evidence="2" id="KW-1133">Transmembrane helix</keyword>
<feature type="transmembrane region" description="Helical" evidence="2">
    <location>
        <begin position="12"/>
        <end position="33"/>
    </location>
</feature>
<dbReference type="OMA" id="RTECEVN"/>
<dbReference type="Pfam" id="PF00498">
    <property type="entry name" value="FHA"/>
    <property type="match status" value="1"/>
</dbReference>
<dbReference type="Proteomes" id="UP000277928">
    <property type="component" value="Unassembled WGS sequence"/>
</dbReference>
<dbReference type="STRING" id="42156.A0A3P6SIB2"/>
<feature type="domain" description="FHA" evidence="3">
    <location>
        <begin position="64"/>
        <end position="116"/>
    </location>
</feature>
<proteinExistence type="predicted"/>
<dbReference type="OrthoDB" id="5873647at2759"/>
<dbReference type="PROSITE" id="PS50006">
    <property type="entry name" value="FHA_DOMAIN"/>
    <property type="match status" value="1"/>
</dbReference>
<keyword evidence="5" id="KW-1185">Reference proteome</keyword>
<dbReference type="SUPFAM" id="SSF49879">
    <property type="entry name" value="SMAD/FHA domain"/>
    <property type="match status" value="1"/>
</dbReference>
<evidence type="ECO:0000259" key="3">
    <source>
        <dbReference type="PROSITE" id="PS50006"/>
    </source>
</evidence>
<evidence type="ECO:0000313" key="5">
    <source>
        <dbReference type="Proteomes" id="UP000277928"/>
    </source>
</evidence>
<keyword evidence="2" id="KW-0812">Transmembrane</keyword>